<gene>
    <name evidence="10" type="ORF">IX83_08640</name>
</gene>
<dbReference type="AlphaFoldDB" id="A0A077DJT7"/>
<keyword evidence="4 8" id="KW-0812">Transmembrane</keyword>
<evidence type="ECO:0000259" key="9">
    <source>
        <dbReference type="Pfam" id="PF00884"/>
    </source>
</evidence>
<keyword evidence="6 8" id="KW-0472">Membrane</keyword>
<comment type="similarity">
    <text evidence="7">Belongs to the phosphoethanolamine transferase family.</text>
</comment>
<evidence type="ECO:0000313" key="11">
    <source>
        <dbReference type="Proteomes" id="UP000028945"/>
    </source>
</evidence>
<dbReference type="GO" id="GO:0016776">
    <property type="term" value="F:phosphotransferase activity, phosphate group as acceptor"/>
    <property type="evidence" value="ECO:0007669"/>
    <property type="project" value="TreeGrafter"/>
</dbReference>
<dbReference type="Gene3D" id="3.40.720.10">
    <property type="entry name" value="Alkaline Phosphatase, subunit A"/>
    <property type="match status" value="1"/>
</dbReference>
<keyword evidence="5 8" id="KW-1133">Transmembrane helix</keyword>
<dbReference type="GO" id="GO:0009244">
    <property type="term" value="P:lipopolysaccharide core region biosynthetic process"/>
    <property type="evidence" value="ECO:0007669"/>
    <property type="project" value="TreeGrafter"/>
</dbReference>
<evidence type="ECO:0000256" key="7">
    <source>
        <dbReference type="ARBA" id="ARBA00038481"/>
    </source>
</evidence>
<comment type="subcellular location">
    <subcellularLocation>
        <location evidence="1">Cell membrane</location>
        <topology evidence="1">Multi-pass membrane protein</topology>
    </subcellularLocation>
</comment>
<dbReference type="OrthoDB" id="9786870at2"/>
<evidence type="ECO:0000256" key="8">
    <source>
        <dbReference type="SAM" id="Phobius"/>
    </source>
</evidence>
<feature type="domain" description="Sulfatase N-terminal" evidence="9">
    <location>
        <begin position="202"/>
        <end position="464"/>
    </location>
</feature>
<dbReference type="CDD" id="cd16017">
    <property type="entry name" value="LptA"/>
    <property type="match status" value="1"/>
</dbReference>
<dbReference type="Proteomes" id="UP000028945">
    <property type="component" value="Chromosome"/>
</dbReference>
<keyword evidence="3" id="KW-0808">Transferase</keyword>
<keyword evidence="2" id="KW-1003">Cell membrane</keyword>
<name>A0A077DJT7_9BURK</name>
<dbReference type="GO" id="GO:0005886">
    <property type="term" value="C:plasma membrane"/>
    <property type="evidence" value="ECO:0007669"/>
    <property type="project" value="UniProtKB-SubCell"/>
</dbReference>
<evidence type="ECO:0000256" key="4">
    <source>
        <dbReference type="ARBA" id="ARBA00022692"/>
    </source>
</evidence>
<accession>A0A077DJT7</accession>
<dbReference type="InterPro" id="IPR017850">
    <property type="entry name" value="Alkaline_phosphatase_core_sf"/>
</dbReference>
<evidence type="ECO:0000256" key="2">
    <source>
        <dbReference type="ARBA" id="ARBA00022475"/>
    </source>
</evidence>
<dbReference type="Pfam" id="PF00884">
    <property type="entry name" value="Sulfatase"/>
    <property type="match status" value="1"/>
</dbReference>
<dbReference type="InterPro" id="IPR040423">
    <property type="entry name" value="PEA_transferase"/>
</dbReference>
<keyword evidence="11" id="KW-1185">Reference proteome</keyword>
<dbReference type="KEGG" id="bpsi:IX83_08640"/>
<dbReference type="PANTHER" id="PTHR30443">
    <property type="entry name" value="INNER MEMBRANE PROTEIN"/>
    <property type="match status" value="1"/>
</dbReference>
<dbReference type="InterPro" id="IPR000917">
    <property type="entry name" value="Sulfatase_N"/>
</dbReference>
<evidence type="ECO:0000256" key="3">
    <source>
        <dbReference type="ARBA" id="ARBA00022679"/>
    </source>
</evidence>
<dbReference type="RefSeq" id="WP_038501312.1">
    <property type="nucleotide sequence ID" value="NZ_AFWK01000037.1"/>
</dbReference>
<evidence type="ECO:0000256" key="5">
    <source>
        <dbReference type="ARBA" id="ARBA00022989"/>
    </source>
</evidence>
<organism evidence="10 11">
    <name type="scientific">Basilea psittacipulmonis DSM 24701</name>
    <dbReference type="NCBI Taxonomy" id="1072685"/>
    <lineage>
        <taxon>Bacteria</taxon>
        <taxon>Pseudomonadati</taxon>
        <taxon>Pseudomonadota</taxon>
        <taxon>Betaproteobacteria</taxon>
        <taxon>Burkholderiales</taxon>
        <taxon>Alcaligenaceae</taxon>
        <taxon>Basilea</taxon>
    </lineage>
</organism>
<dbReference type="InterPro" id="IPR058130">
    <property type="entry name" value="PEA_transf_C"/>
</dbReference>
<dbReference type="PANTHER" id="PTHR30443:SF4">
    <property type="entry name" value="PHOSPHOETHANOLAMINE TRANSFERASE OPGE-RELATED"/>
    <property type="match status" value="1"/>
</dbReference>
<protein>
    <recommendedName>
        <fullName evidence="9">Sulfatase N-terminal domain-containing protein</fullName>
    </recommendedName>
</protein>
<dbReference type="SUPFAM" id="SSF53649">
    <property type="entry name" value="Alkaline phosphatase-like"/>
    <property type="match status" value="1"/>
</dbReference>
<proteinExistence type="inferred from homology"/>
<evidence type="ECO:0000256" key="1">
    <source>
        <dbReference type="ARBA" id="ARBA00004651"/>
    </source>
</evidence>
<feature type="transmembrane region" description="Helical" evidence="8">
    <location>
        <begin position="139"/>
        <end position="157"/>
    </location>
</feature>
<dbReference type="HOGENOM" id="CLU_039390_3_0_4"/>
<dbReference type="EMBL" id="CP009238">
    <property type="protein sequence ID" value="AIL33358.1"/>
    <property type="molecule type" value="Genomic_DNA"/>
</dbReference>
<sequence>MGVVAKDRFYIFLSLTLIIALFIILGDWTDRTLNKKEMAVFIFCFLLALGNRYCLYLLLPLGLISTVFGVLFKTYMGGVILNLETYVAVVQTNATEAIGFLSTIPPKTYVGAGIFIILLLVLCFFGRKTPLIQFSQLNRISKLIFILVFSTLVYFSFPVQSSYKFYKLGKEYEENIALMESIRNKPVDWVLEKNQNYARYRYYVVVIGESARADYFSVYGYSHLTTPFLNTANGVFFNKAYSTSFNTVRSLSRMLSKTEDGIHYQLNNNFITLANTAGYQTYWASNQGFVGEHDSPISAIAKYSSQTEFLNLGDYSSIKTDDFVLLNSLRSYLKEKTEKPKLIVLHTFGSHPNPCDRLFYFSNHYRVFVRKVPNCYLASIEKTDAFLRQVHDILEKQGESYSLMYFSDHGMSVQENGVRVSSNILNAYRIPFLILSSDSTTHQMYDKYFSGFDFLSLFSQWIGVDTNLTDSRYSPYDLRHMPEHEPLIYNDIVDDKKLISPLSFPKEETVQ</sequence>
<feature type="transmembrane region" description="Helical" evidence="8">
    <location>
        <begin position="38"/>
        <end position="58"/>
    </location>
</feature>
<feature type="transmembrane region" description="Helical" evidence="8">
    <location>
        <begin position="109"/>
        <end position="127"/>
    </location>
</feature>
<reference evidence="10 11" key="1">
    <citation type="journal article" date="2014" name="BMC Genomics">
        <title>A genomic perspective on a new bacterial genus and species from the Alcaligenaceae family, Basilea psittacipulmonis.</title>
        <authorList>
            <person name="Whiteson K.L."/>
            <person name="Hernandez D."/>
            <person name="Lazarevic V."/>
            <person name="Gaia N."/>
            <person name="Farinelli L."/>
            <person name="Francois P."/>
            <person name="Pilo P."/>
            <person name="Frey J."/>
            <person name="Schrenzel J."/>
        </authorList>
    </citation>
    <scope>NUCLEOTIDE SEQUENCE [LARGE SCALE GENOMIC DNA]</scope>
    <source>
        <strain evidence="10 11">DSM 24701</strain>
    </source>
</reference>
<evidence type="ECO:0000313" key="10">
    <source>
        <dbReference type="EMBL" id="AIL33358.1"/>
    </source>
</evidence>
<evidence type="ECO:0000256" key="6">
    <source>
        <dbReference type="ARBA" id="ARBA00023136"/>
    </source>
</evidence>
<dbReference type="STRING" id="1072685.IX83_08640"/>
<feature type="transmembrane region" description="Helical" evidence="8">
    <location>
        <begin position="70"/>
        <end position="89"/>
    </location>
</feature>
<feature type="transmembrane region" description="Helical" evidence="8">
    <location>
        <begin position="9"/>
        <end position="26"/>
    </location>
</feature>
<dbReference type="eggNOG" id="COG2194">
    <property type="taxonomic scope" value="Bacteria"/>
</dbReference>